<dbReference type="Pfam" id="PF01547">
    <property type="entry name" value="SBP_bac_1"/>
    <property type="match status" value="1"/>
</dbReference>
<dbReference type="EMBL" id="BAAAQD010000023">
    <property type="protein sequence ID" value="GAA1552837.1"/>
    <property type="molecule type" value="Genomic_DNA"/>
</dbReference>
<dbReference type="PROSITE" id="PS51257">
    <property type="entry name" value="PROKAR_LIPOPROTEIN"/>
    <property type="match status" value="1"/>
</dbReference>
<dbReference type="Proteomes" id="UP001501470">
    <property type="component" value="Unassembled WGS sequence"/>
</dbReference>
<evidence type="ECO:0000313" key="2">
    <source>
        <dbReference type="EMBL" id="GAA1552837.1"/>
    </source>
</evidence>
<dbReference type="InterPro" id="IPR006059">
    <property type="entry name" value="SBP"/>
</dbReference>
<feature type="signal peptide" evidence="1">
    <location>
        <begin position="1"/>
        <end position="34"/>
    </location>
</feature>
<dbReference type="SUPFAM" id="SSF53850">
    <property type="entry name" value="Periplasmic binding protein-like II"/>
    <property type="match status" value="1"/>
</dbReference>
<dbReference type="InterPro" id="IPR050490">
    <property type="entry name" value="Bact_solute-bd_prot1"/>
</dbReference>
<protein>
    <submittedName>
        <fullName evidence="2">Extracellular solute-binding protein</fullName>
    </submittedName>
</protein>
<reference evidence="3" key="1">
    <citation type="journal article" date="2019" name="Int. J. Syst. Evol. Microbiol.">
        <title>The Global Catalogue of Microorganisms (GCM) 10K type strain sequencing project: providing services to taxonomists for standard genome sequencing and annotation.</title>
        <authorList>
            <consortium name="The Broad Institute Genomics Platform"/>
            <consortium name="The Broad Institute Genome Sequencing Center for Infectious Disease"/>
            <person name="Wu L."/>
            <person name="Ma J."/>
        </authorList>
    </citation>
    <scope>NUCLEOTIDE SEQUENCE [LARGE SCALE GENOMIC DNA]</scope>
    <source>
        <strain evidence="3">JCM 15933</strain>
    </source>
</reference>
<organism evidence="2 3">
    <name type="scientific">Dactylosporangium maewongense</name>
    <dbReference type="NCBI Taxonomy" id="634393"/>
    <lineage>
        <taxon>Bacteria</taxon>
        <taxon>Bacillati</taxon>
        <taxon>Actinomycetota</taxon>
        <taxon>Actinomycetes</taxon>
        <taxon>Micromonosporales</taxon>
        <taxon>Micromonosporaceae</taxon>
        <taxon>Dactylosporangium</taxon>
    </lineage>
</organism>
<dbReference type="PANTHER" id="PTHR43649:SF14">
    <property type="entry name" value="BLR3389 PROTEIN"/>
    <property type="match status" value="1"/>
</dbReference>
<evidence type="ECO:0000313" key="3">
    <source>
        <dbReference type="Proteomes" id="UP001501470"/>
    </source>
</evidence>
<dbReference type="Gene3D" id="3.40.190.10">
    <property type="entry name" value="Periplasmic binding protein-like II"/>
    <property type="match status" value="1"/>
</dbReference>
<gene>
    <name evidence="2" type="ORF">GCM10009827_086940</name>
</gene>
<sequence>MPNRHAKGRHARFATALLATVVAVAVTACSSSPAGEETGGGTLVVQSGLANSPGNLAVYQKLNKQFEDENPGVKVDFVAKSFDDLASIAKLQLSGTNPPDVTQVNRGYQALGAFVKGGLLTNMDDYAKKHGWDTRQTASQLQLNRFSTDGKLMGEGPLWGMSATTAWIGLLMNTEIAGKLGITEAPKTIAELEDQMQRAKAAGEIPMQFGSASGELAAWLLSELLLAHGGPKAVQDLVFHHANANFTSESATWAAKTMKSWGDKGYFAPDWTAYKTDQVLANFISGKGLFSLTSSRFTPLKGTPEQTKKLRMVFFPSVSGQGIAAVGAGDIPWTIPAKAKKKDLAAKYIDFVTSQKAAEQFLAGGAIPSKPPADAETAINAANLPVPSQDALRNGLKLVGEGTPVPYVDWGAPELYPTISRTFDQLMSGALSVDALLAELQKSYGPFVESLAKG</sequence>
<keyword evidence="1" id="KW-0732">Signal</keyword>
<accession>A0ABP4MZ60</accession>
<dbReference type="PANTHER" id="PTHR43649">
    <property type="entry name" value="ARABINOSE-BINDING PROTEIN-RELATED"/>
    <property type="match status" value="1"/>
</dbReference>
<evidence type="ECO:0000256" key="1">
    <source>
        <dbReference type="SAM" id="SignalP"/>
    </source>
</evidence>
<name>A0ABP4MZ60_9ACTN</name>
<keyword evidence="3" id="KW-1185">Reference proteome</keyword>
<comment type="caution">
    <text evidence="2">The sequence shown here is derived from an EMBL/GenBank/DDBJ whole genome shotgun (WGS) entry which is preliminary data.</text>
</comment>
<feature type="chain" id="PRO_5045785181" evidence="1">
    <location>
        <begin position="35"/>
        <end position="454"/>
    </location>
</feature>
<proteinExistence type="predicted"/>